<keyword evidence="5 7" id="KW-0659">Purine metabolism</keyword>
<dbReference type="SUPFAM" id="SSF49472">
    <property type="entry name" value="Transthyretin (synonym: prealbumin)"/>
    <property type="match status" value="1"/>
</dbReference>
<name>A0ABZ2XNK0_9RHOO</name>
<dbReference type="Gene3D" id="2.60.40.180">
    <property type="entry name" value="Transthyretin/hydroxyisourate hydrolase domain"/>
    <property type="match status" value="1"/>
</dbReference>
<evidence type="ECO:0000313" key="9">
    <source>
        <dbReference type="EMBL" id="WZJ22950.1"/>
    </source>
</evidence>
<evidence type="ECO:0000259" key="8">
    <source>
        <dbReference type="Pfam" id="PF00576"/>
    </source>
</evidence>
<dbReference type="InterPro" id="IPR000895">
    <property type="entry name" value="Transthyretin/HIU_hydrolase"/>
</dbReference>
<sequence>MGRLSTHVLDTANGRPAAGMTYTLNRLDGATPVVLASGTTNADGRTDTPLLAGADLLPGIYELVFDAAAYFRAVGAELPEPPFLDRITLRFGVADADGHYHVPLLVSPWSYSTYRGS</sequence>
<evidence type="ECO:0000256" key="5">
    <source>
        <dbReference type="ARBA" id="ARBA00022631"/>
    </source>
</evidence>
<protein>
    <recommendedName>
        <fullName evidence="7">5-hydroxyisourate hydrolase</fullName>
        <shortName evidence="7">HIU hydrolase</shortName>
        <shortName evidence="7">HIUHase</shortName>
        <ecNumber evidence="7">3.5.2.17</ecNumber>
    </recommendedName>
</protein>
<dbReference type="InterPro" id="IPR036817">
    <property type="entry name" value="Transthyretin/HIU_hydrolase_sf"/>
</dbReference>
<evidence type="ECO:0000256" key="7">
    <source>
        <dbReference type="RuleBase" id="RU361270"/>
    </source>
</evidence>
<dbReference type="NCBIfam" id="TIGR02962">
    <property type="entry name" value="hdxy_isourate"/>
    <property type="match status" value="1"/>
</dbReference>
<dbReference type="GO" id="GO:0033971">
    <property type="term" value="F:hydroxyisourate hydrolase activity"/>
    <property type="evidence" value="ECO:0007669"/>
    <property type="project" value="UniProtKB-EC"/>
</dbReference>
<comment type="catalytic activity">
    <reaction evidence="1 7">
        <text>5-hydroxyisourate + H2O = 5-hydroxy-2-oxo-4-ureido-2,5-dihydro-1H-imidazole-5-carboxylate + H(+)</text>
        <dbReference type="Rhea" id="RHEA:23736"/>
        <dbReference type="ChEBI" id="CHEBI:15377"/>
        <dbReference type="ChEBI" id="CHEBI:15378"/>
        <dbReference type="ChEBI" id="CHEBI:18072"/>
        <dbReference type="ChEBI" id="CHEBI:58639"/>
        <dbReference type="EC" id="3.5.2.17"/>
    </reaction>
</comment>
<keyword evidence="6 7" id="KW-0378">Hydrolase</keyword>
<accession>A0ABZ2XNK0</accession>
<evidence type="ECO:0000256" key="1">
    <source>
        <dbReference type="ARBA" id="ARBA00001043"/>
    </source>
</evidence>
<evidence type="ECO:0000256" key="2">
    <source>
        <dbReference type="ARBA" id="ARBA00002704"/>
    </source>
</evidence>
<dbReference type="CDD" id="cd05822">
    <property type="entry name" value="TLP_HIUase"/>
    <property type="match status" value="1"/>
</dbReference>
<comment type="subunit">
    <text evidence="4 7">Homotetramer.</text>
</comment>
<evidence type="ECO:0000313" key="10">
    <source>
        <dbReference type="Proteomes" id="UP001479520"/>
    </source>
</evidence>
<evidence type="ECO:0000256" key="6">
    <source>
        <dbReference type="ARBA" id="ARBA00022801"/>
    </source>
</evidence>
<comment type="similarity">
    <text evidence="3 7">Belongs to the transthyretin family. 5-hydroxyisourate hydrolase subfamily.</text>
</comment>
<dbReference type="PANTHER" id="PTHR10395:SF7">
    <property type="entry name" value="5-HYDROXYISOURATE HYDROLASE"/>
    <property type="match status" value="1"/>
</dbReference>
<dbReference type="PANTHER" id="PTHR10395">
    <property type="entry name" value="URICASE AND TRANSTHYRETIN-RELATED"/>
    <property type="match status" value="1"/>
</dbReference>
<dbReference type="EMBL" id="CP151406">
    <property type="protein sequence ID" value="WZJ22950.1"/>
    <property type="molecule type" value="Genomic_DNA"/>
</dbReference>
<feature type="domain" description="Transthyretin/hydroxyisourate hydrolase" evidence="8">
    <location>
        <begin position="4"/>
        <end position="116"/>
    </location>
</feature>
<proteinExistence type="inferred from homology"/>
<dbReference type="InterPro" id="IPR014306">
    <property type="entry name" value="Hydroxyisourate_hydrolase"/>
</dbReference>
<dbReference type="Pfam" id="PF00576">
    <property type="entry name" value="Transthyretin"/>
    <property type="match status" value="1"/>
</dbReference>
<gene>
    <name evidence="9" type="primary">uraH</name>
    <name evidence="9" type="ORF">AADV58_07330</name>
</gene>
<dbReference type="PRINTS" id="PR00189">
    <property type="entry name" value="TRNSTHYRETIN"/>
</dbReference>
<dbReference type="InterPro" id="IPR023419">
    <property type="entry name" value="Transthyretin_CS"/>
</dbReference>
<comment type="function">
    <text evidence="2">Catalyzes the hydrolysis of 5-hydroxyisourate (HIU) to 2-oxo-4-hydroxy-4-carboxy-5-ureidoimidazoline (OHCU).</text>
</comment>
<dbReference type="RefSeq" id="WP_028995994.1">
    <property type="nucleotide sequence ID" value="NZ_CALFBA010000030.1"/>
</dbReference>
<dbReference type="Proteomes" id="UP001479520">
    <property type="component" value="Chromosome"/>
</dbReference>
<dbReference type="PROSITE" id="PS00769">
    <property type="entry name" value="TRANSTHYRETIN_2"/>
    <property type="match status" value="1"/>
</dbReference>
<keyword evidence="10" id="KW-1185">Reference proteome</keyword>
<dbReference type="EC" id="3.5.2.17" evidence="7"/>
<evidence type="ECO:0000256" key="3">
    <source>
        <dbReference type="ARBA" id="ARBA00009850"/>
    </source>
</evidence>
<dbReference type="InterPro" id="IPR023416">
    <property type="entry name" value="Transthyretin/HIU_hydrolase_d"/>
</dbReference>
<reference evidence="9 10" key="1">
    <citation type="submission" date="2024-04" db="EMBL/GenBank/DDBJ databases">
        <title>Dissimilatory iodate-reducing microorganisms contribute to the enrichment of iodine in groundwater.</title>
        <authorList>
            <person name="Jiang Z."/>
        </authorList>
    </citation>
    <scope>NUCLEOTIDE SEQUENCE [LARGE SCALE GENOMIC DNA]</scope>
    <source>
        <strain evidence="9 10">NCP973</strain>
    </source>
</reference>
<organism evidence="9 10">
    <name type="scientific">Azonexus hydrophilus</name>
    <dbReference type="NCBI Taxonomy" id="418702"/>
    <lineage>
        <taxon>Bacteria</taxon>
        <taxon>Pseudomonadati</taxon>
        <taxon>Pseudomonadota</taxon>
        <taxon>Betaproteobacteria</taxon>
        <taxon>Rhodocyclales</taxon>
        <taxon>Azonexaceae</taxon>
        <taxon>Azonexus</taxon>
    </lineage>
</organism>
<evidence type="ECO:0000256" key="4">
    <source>
        <dbReference type="ARBA" id="ARBA00011881"/>
    </source>
</evidence>